<evidence type="ECO:0000256" key="1">
    <source>
        <dbReference type="ARBA" id="ARBA00023002"/>
    </source>
</evidence>
<evidence type="ECO:0000313" key="7">
    <source>
        <dbReference type="Proteomes" id="UP000265431"/>
    </source>
</evidence>
<gene>
    <name evidence="6" type="ORF">D1224_02365</name>
</gene>
<dbReference type="EMBL" id="QWGB01000004">
    <property type="protein sequence ID" value="RIJ25980.1"/>
    <property type="molecule type" value="Genomic_DNA"/>
</dbReference>
<evidence type="ECO:0000256" key="3">
    <source>
        <dbReference type="ARBA" id="ARBA00037882"/>
    </source>
</evidence>
<sequence>MLSASPQGVSKAKTGLLPAFERVRAYSRDLARPLSDADATVQSMEDASPAKWHLAHVTWFFECFVLKPHLSGYEVFDETFEYLFNSYYDAVGERHPRPSRGMLTRPTLDDVMAFRTHVDRNMANLLSGDVSSEVTELVTLGLHHEQQHQELFLTDILHLLSQNPLQPAYRASEPRLMAGRAKPLDWHRFEGGLVEIGHEGDGFHYDCEGPRHKQYLEPFKLAGRAVTNGEWMAFIEDGGYEAPGNWLSDGWACIQSKGWTAPLYWHRKDGAWWTMTLRGSQPVDPEAPVTHVSFYEADAYASWAGVRLPTEAEWETAARDHDLAGNDAGTGRLSPARQSSRGLSGLFGDVWEWTASSFLPYPGFKAPEGAVGEYNGKFMSGQMVLRGGSCVTPPDHIRPTYRNFFHPDKRWQFCGVRLARNA</sequence>
<comment type="caution">
    <text evidence="6">The sequence shown here is derived from an EMBL/GenBank/DDBJ whole genome shotgun (WGS) entry which is preliminary data.</text>
</comment>
<dbReference type="Gene3D" id="3.90.1580.10">
    <property type="entry name" value="paralog of FGE (formylglycine-generating enzyme)"/>
    <property type="match status" value="1"/>
</dbReference>
<comment type="pathway">
    <text evidence="3">Amino-acid biosynthesis; ergothioneine biosynthesis.</text>
</comment>
<dbReference type="Pfam" id="PF12867">
    <property type="entry name" value="DinB_2"/>
    <property type="match status" value="1"/>
</dbReference>
<evidence type="ECO:0000313" key="6">
    <source>
        <dbReference type="EMBL" id="RIJ25980.1"/>
    </source>
</evidence>
<name>A0A399R408_9PROT</name>
<feature type="domain" description="DinB-like" evidence="5">
    <location>
        <begin position="19"/>
        <end position="150"/>
    </location>
</feature>
<protein>
    <submittedName>
        <fullName evidence="6">Ergothioneine biosynthesis protein EgtB</fullName>
    </submittedName>
</protein>
<dbReference type="InterPro" id="IPR017806">
    <property type="entry name" value="EgtB"/>
</dbReference>
<evidence type="ECO:0000259" key="5">
    <source>
        <dbReference type="Pfam" id="PF12867"/>
    </source>
</evidence>
<dbReference type="Pfam" id="PF03781">
    <property type="entry name" value="FGE-sulfatase"/>
    <property type="match status" value="2"/>
</dbReference>
<reference evidence="6 7" key="1">
    <citation type="submission" date="2018-08" db="EMBL/GenBank/DDBJ databases">
        <title>Henriciella mobilis sp. nov., isolated from seawater.</title>
        <authorList>
            <person name="Cheng H."/>
            <person name="Wu Y.-H."/>
            <person name="Xu X.-W."/>
            <person name="Guo L.-L."/>
        </authorList>
    </citation>
    <scope>NUCLEOTIDE SEQUENCE [LARGE SCALE GENOMIC DNA]</scope>
    <source>
        <strain evidence="6 7">CCUG66934</strain>
    </source>
</reference>
<dbReference type="Proteomes" id="UP000265431">
    <property type="component" value="Unassembled WGS sequence"/>
</dbReference>
<evidence type="ECO:0000256" key="2">
    <source>
        <dbReference type="ARBA" id="ARBA00023004"/>
    </source>
</evidence>
<feature type="domain" description="Sulfatase-modifying factor enzyme-like" evidence="4">
    <location>
        <begin position="189"/>
        <end position="320"/>
    </location>
</feature>
<dbReference type="GO" id="GO:0052699">
    <property type="term" value="P:ergothioneine biosynthetic process"/>
    <property type="evidence" value="ECO:0007669"/>
    <property type="project" value="InterPro"/>
</dbReference>
<dbReference type="PANTHER" id="PTHR23150:SF36">
    <property type="entry name" value="HERCYNINE OXYGENASE"/>
    <property type="match status" value="1"/>
</dbReference>
<dbReference type="InterPro" id="IPR024775">
    <property type="entry name" value="DinB-like"/>
</dbReference>
<keyword evidence="2" id="KW-0408">Iron</keyword>
<dbReference type="SUPFAM" id="SSF56436">
    <property type="entry name" value="C-type lectin-like"/>
    <property type="match status" value="1"/>
</dbReference>
<dbReference type="PANTHER" id="PTHR23150">
    <property type="entry name" value="SULFATASE MODIFYING FACTOR 1, 2"/>
    <property type="match status" value="1"/>
</dbReference>
<dbReference type="InterPro" id="IPR005532">
    <property type="entry name" value="SUMF_dom"/>
</dbReference>
<dbReference type="InterPro" id="IPR016187">
    <property type="entry name" value="CTDL_fold"/>
</dbReference>
<organism evidence="6 7">
    <name type="scientific">Henriciella barbarensis</name>
    <dbReference type="NCBI Taxonomy" id="86342"/>
    <lineage>
        <taxon>Bacteria</taxon>
        <taxon>Pseudomonadati</taxon>
        <taxon>Pseudomonadota</taxon>
        <taxon>Alphaproteobacteria</taxon>
        <taxon>Hyphomonadales</taxon>
        <taxon>Hyphomonadaceae</taxon>
        <taxon>Henriciella</taxon>
    </lineage>
</organism>
<keyword evidence="7" id="KW-1185">Reference proteome</keyword>
<dbReference type="InterPro" id="IPR051043">
    <property type="entry name" value="Sulfatase_Mod_Factor_Kinase"/>
</dbReference>
<dbReference type="OrthoDB" id="9768004at2"/>
<dbReference type="SUPFAM" id="SSF109854">
    <property type="entry name" value="DinB/YfiT-like putative metalloenzymes"/>
    <property type="match status" value="1"/>
</dbReference>
<feature type="domain" description="Sulfatase-modifying factor enzyme-like" evidence="4">
    <location>
        <begin position="336"/>
        <end position="420"/>
    </location>
</feature>
<dbReference type="InterPro" id="IPR034660">
    <property type="entry name" value="DinB/YfiT-like"/>
</dbReference>
<keyword evidence="1" id="KW-0560">Oxidoreductase</keyword>
<dbReference type="InterPro" id="IPR042095">
    <property type="entry name" value="SUMF_sf"/>
</dbReference>
<dbReference type="AlphaFoldDB" id="A0A399R408"/>
<accession>A0A399R408</accession>
<dbReference type="NCBIfam" id="TIGR03440">
    <property type="entry name" value="egtB_TIGR03440"/>
    <property type="match status" value="1"/>
</dbReference>
<dbReference type="RefSeq" id="WP_119378329.1">
    <property type="nucleotide sequence ID" value="NZ_QWGB01000004.1"/>
</dbReference>
<proteinExistence type="predicted"/>
<evidence type="ECO:0000259" key="4">
    <source>
        <dbReference type="Pfam" id="PF03781"/>
    </source>
</evidence>